<feature type="region of interest" description="Disordered" evidence="1">
    <location>
        <begin position="1"/>
        <end position="62"/>
    </location>
</feature>
<feature type="compositionally biased region" description="Low complexity" evidence="1">
    <location>
        <begin position="1"/>
        <end position="15"/>
    </location>
</feature>
<dbReference type="Proteomes" id="UP001163828">
    <property type="component" value="Unassembled WGS sequence"/>
</dbReference>
<protein>
    <submittedName>
        <fullName evidence="2">Uncharacterized protein</fullName>
    </submittedName>
</protein>
<keyword evidence="3" id="KW-1185">Reference proteome</keyword>
<dbReference type="EMBL" id="MU790684">
    <property type="protein sequence ID" value="KAJ3994791.1"/>
    <property type="molecule type" value="Genomic_DNA"/>
</dbReference>
<proteinExistence type="predicted"/>
<evidence type="ECO:0000313" key="2">
    <source>
        <dbReference type="EMBL" id="KAJ3994791.1"/>
    </source>
</evidence>
<comment type="caution">
    <text evidence="2">The sequence shown here is derived from an EMBL/GenBank/DDBJ whole genome shotgun (WGS) entry which is preliminary data.</text>
</comment>
<evidence type="ECO:0000256" key="1">
    <source>
        <dbReference type="SAM" id="MobiDB-lite"/>
    </source>
</evidence>
<gene>
    <name evidence="2" type="ORF">F5050DRAFT_1809272</name>
</gene>
<organism evidence="2 3">
    <name type="scientific">Lentinula boryana</name>
    <dbReference type="NCBI Taxonomy" id="40481"/>
    <lineage>
        <taxon>Eukaryota</taxon>
        <taxon>Fungi</taxon>
        <taxon>Dikarya</taxon>
        <taxon>Basidiomycota</taxon>
        <taxon>Agaricomycotina</taxon>
        <taxon>Agaricomycetes</taxon>
        <taxon>Agaricomycetidae</taxon>
        <taxon>Agaricales</taxon>
        <taxon>Marasmiineae</taxon>
        <taxon>Omphalotaceae</taxon>
        <taxon>Lentinula</taxon>
    </lineage>
</organism>
<feature type="compositionally biased region" description="Polar residues" evidence="1">
    <location>
        <begin position="31"/>
        <end position="43"/>
    </location>
</feature>
<accession>A0ABQ8Q8I7</accession>
<evidence type="ECO:0000313" key="3">
    <source>
        <dbReference type="Proteomes" id="UP001163828"/>
    </source>
</evidence>
<reference evidence="2" key="1">
    <citation type="submission" date="2022-08" db="EMBL/GenBank/DDBJ databases">
        <authorList>
            <consortium name="DOE Joint Genome Institute"/>
            <person name="Min B."/>
            <person name="Riley R."/>
            <person name="Sierra-Patev S."/>
            <person name="Naranjo-Ortiz M."/>
            <person name="Looney B."/>
            <person name="Konkel Z."/>
            <person name="Slot J.C."/>
            <person name="Sakamoto Y."/>
            <person name="Steenwyk J.L."/>
            <person name="Rokas A."/>
            <person name="Carro J."/>
            <person name="Camarero S."/>
            <person name="Ferreira P."/>
            <person name="Molpeceres G."/>
            <person name="Ruiz-Duenas F.J."/>
            <person name="Serrano A."/>
            <person name="Henrissat B."/>
            <person name="Drula E."/>
            <person name="Hughes K.W."/>
            <person name="Mata J.L."/>
            <person name="Ishikawa N.K."/>
            <person name="Vargas-Isla R."/>
            <person name="Ushijima S."/>
            <person name="Smith C.A."/>
            <person name="Ahrendt S."/>
            <person name="Andreopoulos W."/>
            <person name="He G."/>
            <person name="Labutti K."/>
            <person name="Lipzen A."/>
            <person name="Ng V."/>
            <person name="Sandor L."/>
            <person name="Barry K."/>
            <person name="Martinez A.T."/>
            <person name="Xiao Y."/>
            <person name="Gibbons J.G."/>
            <person name="Terashima K."/>
            <person name="Hibbett D.S."/>
            <person name="Grigoriev I.V."/>
        </authorList>
    </citation>
    <scope>NUCLEOTIDE SEQUENCE</scope>
    <source>
        <strain evidence="2">TFB10827</strain>
    </source>
</reference>
<feature type="region of interest" description="Disordered" evidence="1">
    <location>
        <begin position="217"/>
        <end position="281"/>
    </location>
</feature>
<feature type="compositionally biased region" description="Low complexity" evidence="1">
    <location>
        <begin position="217"/>
        <end position="279"/>
    </location>
</feature>
<name>A0ABQ8Q8I7_9AGAR</name>
<sequence length="336" mass="36744">MTITTTAKARATAPSRSRRVSSTRAHREYDQSSAAQELLQSTPVDEDLGLDTSIDDSQAVDRKKRETAQRKLVLENHPWVSKNSEDFNPKSVRCVGCNKVIQLDKRWEYYTTAWDKHVFRCARIKASYFEKGQDMPFESLVRETIDLVDRLADRLIQVAEVGRDAAEKCRNERAEARATGIDLQLTSDPTWVKPVRIAKARKISKLTVTRKPLRSRSSVPSLAASTSSRAASPRIISSPSTSSFSSRSASASSPPTSSHDSSLLATATPSRASRPASSSEVANVDDVPYHETLAYQIGLALPRIAASHGYSYCCGALQKNPGAHGACAPHGIYLGP</sequence>